<dbReference type="InterPro" id="IPR050814">
    <property type="entry name" value="Myo-inositol_Transporter"/>
</dbReference>
<dbReference type="EMBL" id="JAJJMA010219768">
    <property type="protein sequence ID" value="MCL7041067.1"/>
    <property type="molecule type" value="Genomic_DNA"/>
</dbReference>
<accession>A0AA42ATE8</accession>
<dbReference type="InterPro" id="IPR036259">
    <property type="entry name" value="MFS_trans_sf"/>
</dbReference>
<keyword evidence="5 6" id="KW-0472">Membrane</keyword>
<evidence type="ECO:0000313" key="8">
    <source>
        <dbReference type="EMBL" id="MCL7041067.1"/>
    </source>
</evidence>
<keyword evidence="2" id="KW-0813">Transport</keyword>
<sequence>MDDDRGEDHETLKPPISSILYLTPIASGGGLVFGYYVGFITARFGVLSDIGSILHDTIRTGLVGAIFGAAAGGWTNDFVGRKRSILIADSLIFIGALVLALLLFRGGSGLFSNYFLETFGNMFIGSGVGMASMTSPLYISESSPPKLRNIFVSIDFIFYGLGKFAFSYIYNDPNRTTNYIALAGIAALSQFFLLMPFPESPMWLYKKDREDDAIKALRKMYTCSEVDKEFDAFGLLIRSETSNEDELRYYSSSIFSKLRSAWSSPSLRKQFVVGTALQVVQQLVGINALTYCMPSIHWMSGFGPLDPRDNMLLTMSNLLICFGLLSVFGSFCCTLCLMERFGKKKMLIWSTYCVLAVLLGLSFIFIVSPNTTDVSSQFESTIHIRNNTCSSYLATPDADSWNCLTCLRTSSGCVFSSGTPEDNLGQFSVETSVTSRTCYDPLTLPVTFVFFILVFSCSLEILPWIMNSQMYPTEVRGVYGGTAAVANWTFFLIVIIFYFILTKSQGPLFTFLLISLLSFFVSLFIKSFVPANI</sequence>
<keyword evidence="9" id="KW-1185">Reference proteome</keyword>
<evidence type="ECO:0000256" key="2">
    <source>
        <dbReference type="ARBA" id="ARBA00022448"/>
    </source>
</evidence>
<feature type="transmembrane region" description="Helical" evidence="6">
    <location>
        <begin position="19"/>
        <end position="37"/>
    </location>
</feature>
<organism evidence="8 9">
    <name type="scientific">Papaver nudicaule</name>
    <name type="common">Iceland poppy</name>
    <dbReference type="NCBI Taxonomy" id="74823"/>
    <lineage>
        <taxon>Eukaryota</taxon>
        <taxon>Viridiplantae</taxon>
        <taxon>Streptophyta</taxon>
        <taxon>Embryophyta</taxon>
        <taxon>Tracheophyta</taxon>
        <taxon>Spermatophyta</taxon>
        <taxon>Magnoliopsida</taxon>
        <taxon>Ranunculales</taxon>
        <taxon>Papaveraceae</taxon>
        <taxon>Papaveroideae</taxon>
        <taxon>Papaver</taxon>
    </lineage>
</organism>
<dbReference type="InterPro" id="IPR003663">
    <property type="entry name" value="Sugar/inositol_transpt"/>
</dbReference>
<dbReference type="PANTHER" id="PTHR48020:SF38">
    <property type="entry name" value="INOSITOL TRANSPORTER 2-RELATED"/>
    <property type="match status" value="1"/>
</dbReference>
<name>A0AA42ATE8_PAPNU</name>
<dbReference type="SUPFAM" id="SSF103473">
    <property type="entry name" value="MFS general substrate transporter"/>
    <property type="match status" value="1"/>
</dbReference>
<evidence type="ECO:0000259" key="7">
    <source>
        <dbReference type="PROSITE" id="PS50850"/>
    </source>
</evidence>
<comment type="caution">
    <text evidence="8">The sequence shown here is derived from an EMBL/GenBank/DDBJ whole genome shotgun (WGS) entry which is preliminary data.</text>
</comment>
<gene>
    <name evidence="8" type="ORF">MKW94_014063</name>
</gene>
<feature type="domain" description="Major facilitator superfamily (MFS) profile" evidence="7">
    <location>
        <begin position="1"/>
        <end position="533"/>
    </location>
</feature>
<feature type="transmembrane region" description="Helical" evidence="6">
    <location>
        <begin position="119"/>
        <end position="138"/>
    </location>
</feature>
<evidence type="ECO:0000256" key="3">
    <source>
        <dbReference type="ARBA" id="ARBA00022692"/>
    </source>
</evidence>
<keyword evidence="3 6" id="KW-0812">Transmembrane</keyword>
<dbReference type="Proteomes" id="UP001177140">
    <property type="component" value="Unassembled WGS sequence"/>
</dbReference>
<evidence type="ECO:0000256" key="1">
    <source>
        <dbReference type="ARBA" id="ARBA00004141"/>
    </source>
</evidence>
<dbReference type="GO" id="GO:0005366">
    <property type="term" value="F:myo-inositol:proton symporter activity"/>
    <property type="evidence" value="ECO:0007669"/>
    <property type="project" value="TreeGrafter"/>
</dbReference>
<evidence type="ECO:0000256" key="4">
    <source>
        <dbReference type="ARBA" id="ARBA00022989"/>
    </source>
</evidence>
<dbReference type="PROSITE" id="PS50850">
    <property type="entry name" value="MFS"/>
    <property type="match status" value="1"/>
</dbReference>
<dbReference type="PRINTS" id="PR00171">
    <property type="entry name" value="SUGRTRNSPORT"/>
</dbReference>
<feature type="transmembrane region" description="Helical" evidence="6">
    <location>
        <begin position="349"/>
        <end position="368"/>
    </location>
</feature>
<comment type="subcellular location">
    <subcellularLocation>
        <location evidence="1">Membrane</location>
        <topology evidence="1">Multi-pass membrane protein</topology>
    </subcellularLocation>
</comment>
<protein>
    <recommendedName>
        <fullName evidence="7">Major facilitator superfamily (MFS) profile domain-containing protein</fullName>
    </recommendedName>
</protein>
<feature type="transmembrane region" description="Helical" evidence="6">
    <location>
        <begin position="150"/>
        <end position="170"/>
    </location>
</feature>
<feature type="transmembrane region" description="Helical" evidence="6">
    <location>
        <begin position="478"/>
        <end position="501"/>
    </location>
</feature>
<evidence type="ECO:0000313" key="9">
    <source>
        <dbReference type="Proteomes" id="UP001177140"/>
    </source>
</evidence>
<feature type="transmembrane region" description="Helical" evidence="6">
    <location>
        <begin position="57"/>
        <end position="74"/>
    </location>
</feature>
<keyword evidence="4 6" id="KW-1133">Transmembrane helix</keyword>
<reference evidence="8" key="1">
    <citation type="submission" date="2022-03" db="EMBL/GenBank/DDBJ databases">
        <title>A functionally conserved STORR gene fusion in Papaver species that diverged 16.8 million years ago.</title>
        <authorList>
            <person name="Catania T."/>
        </authorList>
    </citation>
    <scope>NUCLEOTIDE SEQUENCE</scope>
    <source>
        <strain evidence="8">S-191538</strain>
    </source>
</reference>
<feature type="transmembrane region" description="Helical" evidence="6">
    <location>
        <begin position="507"/>
        <end position="529"/>
    </location>
</feature>
<dbReference type="InterPro" id="IPR020846">
    <property type="entry name" value="MFS_dom"/>
</dbReference>
<dbReference type="PANTHER" id="PTHR48020">
    <property type="entry name" value="PROTON MYO-INOSITOL COTRANSPORTER"/>
    <property type="match status" value="1"/>
</dbReference>
<feature type="transmembrane region" description="Helical" evidence="6">
    <location>
        <begin position="176"/>
        <end position="197"/>
    </location>
</feature>
<dbReference type="Pfam" id="PF00083">
    <property type="entry name" value="Sugar_tr"/>
    <property type="match status" value="2"/>
</dbReference>
<evidence type="ECO:0000256" key="5">
    <source>
        <dbReference type="ARBA" id="ARBA00023136"/>
    </source>
</evidence>
<feature type="transmembrane region" description="Helical" evidence="6">
    <location>
        <begin position="442"/>
        <end position="466"/>
    </location>
</feature>
<proteinExistence type="predicted"/>
<feature type="transmembrane region" description="Helical" evidence="6">
    <location>
        <begin position="311"/>
        <end position="337"/>
    </location>
</feature>
<evidence type="ECO:0000256" key="6">
    <source>
        <dbReference type="SAM" id="Phobius"/>
    </source>
</evidence>
<dbReference type="AlphaFoldDB" id="A0AA42ATE8"/>
<dbReference type="GO" id="GO:0016020">
    <property type="term" value="C:membrane"/>
    <property type="evidence" value="ECO:0007669"/>
    <property type="project" value="UniProtKB-SubCell"/>
</dbReference>
<dbReference type="InterPro" id="IPR005828">
    <property type="entry name" value="MFS_sugar_transport-like"/>
</dbReference>
<feature type="transmembrane region" description="Helical" evidence="6">
    <location>
        <begin position="86"/>
        <end position="107"/>
    </location>
</feature>
<dbReference type="Gene3D" id="1.20.1250.20">
    <property type="entry name" value="MFS general substrate transporter like domains"/>
    <property type="match status" value="2"/>
</dbReference>